<reference evidence="1 2" key="1">
    <citation type="submission" date="2016-11" db="EMBL/GenBank/DDBJ databases">
        <authorList>
            <person name="Manzoor S."/>
        </authorList>
    </citation>
    <scope>NUCLEOTIDE SEQUENCE [LARGE SCALE GENOMIC DNA]</scope>
    <source>
        <strain evidence="1">Clostridium ultunense strain Esp</strain>
    </source>
</reference>
<evidence type="ECO:0000313" key="1">
    <source>
        <dbReference type="EMBL" id="SHD75849.1"/>
    </source>
</evidence>
<accession>A0A1M4PK75</accession>
<organism evidence="1 2">
    <name type="scientific">[Clostridium] ultunense Esp</name>
    <dbReference type="NCBI Taxonomy" id="1288971"/>
    <lineage>
        <taxon>Bacteria</taxon>
        <taxon>Bacillati</taxon>
        <taxon>Bacillota</taxon>
        <taxon>Tissierellia</taxon>
        <taxon>Tissierellales</taxon>
        <taxon>Tepidimicrobiaceae</taxon>
        <taxon>Schnuerera</taxon>
    </lineage>
</organism>
<dbReference type="EMBL" id="LT669839">
    <property type="protein sequence ID" value="SHD75849.1"/>
    <property type="molecule type" value="Genomic_DNA"/>
</dbReference>
<sequence length="38" mass="4468">MGLKILGYIIWELICYDDQGKSQGSRKYCFNQILGKER</sequence>
<proteinExistence type="predicted"/>
<dbReference type="Proteomes" id="UP000245423">
    <property type="component" value="Chromosome 1"/>
</dbReference>
<gene>
    <name evidence="1" type="ORF">CUESP1_0460</name>
</gene>
<dbReference type="AlphaFoldDB" id="A0A1M4PK75"/>
<keyword evidence="2" id="KW-1185">Reference proteome</keyword>
<protein>
    <submittedName>
        <fullName evidence="1">Uncharacterized protein</fullName>
    </submittedName>
</protein>
<evidence type="ECO:0000313" key="2">
    <source>
        <dbReference type="Proteomes" id="UP000245423"/>
    </source>
</evidence>
<name>A0A1M4PK75_9FIRM</name>